<feature type="region of interest" description="Disordered" evidence="11">
    <location>
        <begin position="84"/>
        <end position="145"/>
    </location>
</feature>
<keyword evidence="9" id="KW-0961">Cell wall biogenesis/degradation</keyword>
<evidence type="ECO:0000256" key="4">
    <source>
        <dbReference type="ARBA" id="ARBA00022525"/>
    </source>
</evidence>
<comment type="subcellular location">
    <subcellularLocation>
        <location evidence="1">Secreted</location>
        <location evidence="1">Cell wall</location>
    </subcellularLocation>
</comment>
<name>A0A6A6S8P7_9PLEO</name>
<keyword evidence="3" id="KW-0134">Cell wall</keyword>
<evidence type="ECO:0000256" key="9">
    <source>
        <dbReference type="ARBA" id="ARBA00023316"/>
    </source>
</evidence>
<reference evidence="13" key="1">
    <citation type="journal article" date="2020" name="Stud. Mycol.">
        <title>101 Dothideomycetes genomes: a test case for predicting lifestyles and emergence of pathogens.</title>
        <authorList>
            <person name="Haridas S."/>
            <person name="Albert R."/>
            <person name="Binder M."/>
            <person name="Bloem J."/>
            <person name="Labutti K."/>
            <person name="Salamov A."/>
            <person name="Andreopoulos B."/>
            <person name="Baker S."/>
            <person name="Barry K."/>
            <person name="Bills G."/>
            <person name="Bluhm B."/>
            <person name="Cannon C."/>
            <person name="Castanera R."/>
            <person name="Culley D."/>
            <person name="Daum C."/>
            <person name="Ezra D."/>
            <person name="Gonzalez J."/>
            <person name="Henrissat B."/>
            <person name="Kuo A."/>
            <person name="Liang C."/>
            <person name="Lipzen A."/>
            <person name="Lutzoni F."/>
            <person name="Magnuson J."/>
            <person name="Mondo S."/>
            <person name="Nolan M."/>
            <person name="Ohm R."/>
            <person name="Pangilinan J."/>
            <person name="Park H.-J."/>
            <person name="Ramirez L."/>
            <person name="Alfaro M."/>
            <person name="Sun H."/>
            <person name="Tritt A."/>
            <person name="Yoshinaga Y."/>
            <person name="Zwiers L.-H."/>
            <person name="Turgeon B."/>
            <person name="Goodwin S."/>
            <person name="Spatafora J."/>
            <person name="Crous P."/>
            <person name="Grigoriev I."/>
        </authorList>
    </citation>
    <scope>NUCLEOTIDE SEQUENCE</scope>
    <source>
        <strain evidence="13">CBS 473.64</strain>
    </source>
</reference>
<dbReference type="OrthoDB" id="5339822at2759"/>
<proteinExistence type="inferred from homology"/>
<dbReference type="GO" id="GO:0009986">
    <property type="term" value="C:cell surface"/>
    <property type="evidence" value="ECO:0007669"/>
    <property type="project" value="TreeGrafter"/>
</dbReference>
<evidence type="ECO:0000256" key="1">
    <source>
        <dbReference type="ARBA" id="ARBA00004191"/>
    </source>
</evidence>
<comment type="similarity">
    <text evidence="2">Belongs to the SUN family.</text>
</comment>
<dbReference type="InterPro" id="IPR051526">
    <property type="entry name" value="Beta-Glucosidase_SUN"/>
</dbReference>
<dbReference type="GO" id="GO:0009277">
    <property type="term" value="C:fungal-type cell wall"/>
    <property type="evidence" value="ECO:0007669"/>
    <property type="project" value="TreeGrafter"/>
</dbReference>
<sequence>MRLHVVVLAAAVANALAQPHRHGHRHVAKRNPADAAAYVPAPVATVVVYMLNGHTISEEDVRQGIANGTLAWGDDGVLSSSVAVSVAQPTSPPKQAANPEPKAAEAKEPVESSPPAQASEAKAAEAAVPSQSSKPSSSKGSSPVDKDGNCADCSKEFINNYHPCSQFPTGYGAIHLGNEGLGGWSGIQDPKERGAAGYDNIYTVSKGSCSDGACCTPGSFCSYACPNPYLKMSFPKKQGKTGQSVGGLYCNKDGKLEMADGALGKTLCGKGSSHFKVKVENKLTKPVSICRTDYPGTESETVPLTIKPGQTGELANPDQSAYYFWGEKATSAQYYINKQGVSESEACTWGNGADAVGNWAPANFGTSWDDLNMNIGFSGLSQNKPTNPNDRLDFDVTFTGDGVSNPCKFKKSTGEYCSGDNCGRDVGCTASVSEGSTLTLVFTD</sequence>
<dbReference type="GO" id="GO:0031505">
    <property type="term" value="P:fungal-type cell wall organization"/>
    <property type="evidence" value="ECO:0007669"/>
    <property type="project" value="TreeGrafter"/>
</dbReference>
<evidence type="ECO:0000256" key="6">
    <source>
        <dbReference type="ARBA" id="ARBA00022801"/>
    </source>
</evidence>
<keyword evidence="10" id="KW-0624">Polysaccharide degradation</keyword>
<evidence type="ECO:0000256" key="5">
    <source>
        <dbReference type="ARBA" id="ARBA00022729"/>
    </source>
</evidence>
<gene>
    <name evidence="13" type="ORF">P280DRAFT_515047</name>
</gene>
<feature type="compositionally biased region" description="Low complexity" evidence="11">
    <location>
        <begin position="84"/>
        <end position="101"/>
    </location>
</feature>
<keyword evidence="5 12" id="KW-0732">Signal</keyword>
<evidence type="ECO:0000256" key="12">
    <source>
        <dbReference type="SAM" id="SignalP"/>
    </source>
</evidence>
<feature type="compositionally biased region" description="Low complexity" evidence="11">
    <location>
        <begin position="111"/>
        <end position="143"/>
    </location>
</feature>
<keyword evidence="7" id="KW-0119">Carbohydrate metabolism</keyword>
<evidence type="ECO:0000313" key="13">
    <source>
        <dbReference type="EMBL" id="KAF2644075.1"/>
    </source>
</evidence>
<dbReference type="PANTHER" id="PTHR31316:SF0">
    <property type="entry name" value="SECRETED BETA-GLUCOSIDASE SIM1-RELATED"/>
    <property type="match status" value="1"/>
</dbReference>
<keyword evidence="6" id="KW-0378">Hydrolase</keyword>
<dbReference type="PANTHER" id="PTHR31316">
    <property type="entry name" value="BETA-GLUCOSIDASE-LIKE PROTEIN NCA3, MITOCHONDRIAL-RELATED"/>
    <property type="match status" value="1"/>
</dbReference>
<evidence type="ECO:0000256" key="7">
    <source>
        <dbReference type="ARBA" id="ARBA00023277"/>
    </source>
</evidence>
<feature type="signal peptide" evidence="12">
    <location>
        <begin position="1"/>
        <end position="17"/>
    </location>
</feature>
<evidence type="ECO:0000256" key="2">
    <source>
        <dbReference type="ARBA" id="ARBA00010579"/>
    </source>
</evidence>
<dbReference type="AlphaFoldDB" id="A0A6A6S8P7"/>
<evidence type="ECO:0000256" key="8">
    <source>
        <dbReference type="ARBA" id="ARBA00023295"/>
    </source>
</evidence>
<dbReference type="InterPro" id="IPR005556">
    <property type="entry name" value="SUN"/>
</dbReference>
<dbReference type="EMBL" id="MU006779">
    <property type="protein sequence ID" value="KAF2644075.1"/>
    <property type="molecule type" value="Genomic_DNA"/>
</dbReference>
<evidence type="ECO:0000256" key="3">
    <source>
        <dbReference type="ARBA" id="ARBA00022512"/>
    </source>
</evidence>
<feature type="chain" id="PRO_5025631165" evidence="12">
    <location>
        <begin position="18"/>
        <end position="444"/>
    </location>
</feature>
<evidence type="ECO:0000313" key="14">
    <source>
        <dbReference type="Proteomes" id="UP000799753"/>
    </source>
</evidence>
<dbReference type="Proteomes" id="UP000799753">
    <property type="component" value="Unassembled WGS sequence"/>
</dbReference>
<keyword evidence="4" id="KW-0964">Secreted</keyword>
<keyword evidence="14" id="KW-1185">Reference proteome</keyword>
<organism evidence="13 14">
    <name type="scientific">Massarina eburnea CBS 473.64</name>
    <dbReference type="NCBI Taxonomy" id="1395130"/>
    <lineage>
        <taxon>Eukaryota</taxon>
        <taxon>Fungi</taxon>
        <taxon>Dikarya</taxon>
        <taxon>Ascomycota</taxon>
        <taxon>Pezizomycotina</taxon>
        <taxon>Dothideomycetes</taxon>
        <taxon>Pleosporomycetidae</taxon>
        <taxon>Pleosporales</taxon>
        <taxon>Massarineae</taxon>
        <taxon>Massarinaceae</taxon>
        <taxon>Massarina</taxon>
    </lineage>
</organism>
<protein>
    <submittedName>
        <fullName evidence="13">SUN-domain-containing protein</fullName>
    </submittedName>
</protein>
<dbReference type="Pfam" id="PF03856">
    <property type="entry name" value="SUN"/>
    <property type="match status" value="1"/>
</dbReference>
<evidence type="ECO:0000256" key="11">
    <source>
        <dbReference type="SAM" id="MobiDB-lite"/>
    </source>
</evidence>
<dbReference type="GO" id="GO:0016798">
    <property type="term" value="F:hydrolase activity, acting on glycosyl bonds"/>
    <property type="evidence" value="ECO:0007669"/>
    <property type="project" value="UniProtKB-KW"/>
</dbReference>
<accession>A0A6A6S8P7</accession>
<keyword evidence="8" id="KW-0326">Glycosidase</keyword>
<dbReference type="GO" id="GO:0000272">
    <property type="term" value="P:polysaccharide catabolic process"/>
    <property type="evidence" value="ECO:0007669"/>
    <property type="project" value="UniProtKB-KW"/>
</dbReference>
<evidence type="ECO:0000256" key="10">
    <source>
        <dbReference type="ARBA" id="ARBA00023326"/>
    </source>
</evidence>